<feature type="compositionally biased region" description="Basic and acidic residues" evidence="2">
    <location>
        <begin position="148"/>
        <end position="164"/>
    </location>
</feature>
<accession>B4N3X7</accession>
<dbReference type="HOGENOM" id="CLU_006586_6_0_1"/>
<dbReference type="PROSITE" id="PS00941">
    <property type="entry name" value="CARBOXYLESTERASE_B_2"/>
    <property type="match status" value="1"/>
</dbReference>
<feature type="compositionally biased region" description="Basic and acidic residues" evidence="2">
    <location>
        <begin position="28"/>
        <end position="45"/>
    </location>
</feature>
<keyword evidence="6" id="KW-1185">Reference proteome</keyword>
<feature type="compositionally biased region" description="Basic and acidic residues" evidence="2">
    <location>
        <begin position="61"/>
        <end position="75"/>
    </location>
</feature>
<feature type="compositionally biased region" description="Basic and acidic residues" evidence="2">
    <location>
        <begin position="203"/>
        <end position="213"/>
    </location>
</feature>
<feature type="compositionally biased region" description="Polar residues" evidence="2">
    <location>
        <begin position="46"/>
        <end position="58"/>
    </location>
</feature>
<feature type="region of interest" description="Disordered" evidence="2">
    <location>
        <begin position="1"/>
        <end position="233"/>
    </location>
</feature>
<evidence type="ECO:0000313" key="5">
    <source>
        <dbReference type="EMBL" id="EDW79332.1"/>
    </source>
</evidence>
<dbReference type="FunCoup" id="B4N3X7">
    <property type="interactions" value="77"/>
</dbReference>
<feature type="region of interest" description="Disordered" evidence="2">
    <location>
        <begin position="276"/>
        <end position="300"/>
    </location>
</feature>
<dbReference type="ESTHER" id="drowi-b4n3x7">
    <property type="family name" value="Neurotactin"/>
</dbReference>
<dbReference type="KEGG" id="dwi:6645440"/>
<sequence>MGELEEKETPPTETTTNASSGHQQETLDEPKETDKMLDKKDETTSQEKTATPHNSKPSTPDAKKKLENDEKKSNGGEEIIDIPNENGTKPSENEDKKISKEEREVKPKKIPIGGLKLPGFFMKNKPKSEGDGAEGELLEKEKDDDENSKEAKVENGEAKGKDDQQQQQQQKSRPGLGERLRNLFVRKPATDKEKKQQLINGKETADNDNKSEATAEANGQEESSVDPPPKRGLLNAIKLPIANMIPKKKSPDDVELGLGGGNKAGLASMETLDDSLKDQDTVDRAPVKSNGTDDLKSIELKDDKLPANEKLAAEEEEQERPASLWTRLRGYKCSVDDALIVFGILLFVLLMAVIGYVLTHETLTSPPLREGKFILAVTGCGPVEGVKEDGAFAFRGIPYAKAPIEERRWRPAQLIDSIDGCWNDTLQTHNSSVVCTQRLGNGTTVGDEDCLYLDVVTPHVRYTNPLPVVVLIGAESLAGPSPGILRPSARYSRSHDVIFVRPNFRLGIFGFLALDALTKESHPRTSGNYALTDIIAVLKWVQLNIVNFGGDPKSVTLLGHRAGATLVTALVSSPKLQGLYTRAWASSASAIFPGKPLSESEKVNQQLMATLDCQDVECLREASTEKLWAATPDTWLHFPMDLPQRQELSSSGQRHEWLVLDGDILYQHPSESWKLEQATDKPLLVMGATAHEAHSLKLRELHANWTKAEIQDYLNKSQLGAKSLTDEVMQLYNATNYASLLAIITDIRTVCPLLANARLQPSVPFYVVTQGEGDDQLANVDADVQAILGRYEPHTVEQRRFVSAMQQLFYYYVSHGTVQSYDSRRRVINVGQDAQPQEDHKNCNYWISKDIVPRYARID</sequence>
<proteinExistence type="predicted"/>
<dbReference type="STRING" id="7260.B4N3X7"/>
<dbReference type="PhylomeDB" id="B4N3X7"/>
<dbReference type="InterPro" id="IPR002018">
    <property type="entry name" value="CarbesteraseB"/>
</dbReference>
<evidence type="ECO:0000313" key="6">
    <source>
        <dbReference type="Proteomes" id="UP000007798"/>
    </source>
</evidence>
<dbReference type="AlphaFoldDB" id="B4N3X7"/>
<evidence type="ECO:0000256" key="2">
    <source>
        <dbReference type="SAM" id="MobiDB-lite"/>
    </source>
</evidence>
<dbReference type="eggNOG" id="KOG1516">
    <property type="taxonomic scope" value="Eukaryota"/>
</dbReference>
<keyword evidence="3" id="KW-1133">Transmembrane helix</keyword>
<feature type="domain" description="Carboxylesterase type B" evidence="4">
    <location>
        <begin position="378"/>
        <end position="766"/>
    </location>
</feature>
<feature type="compositionally biased region" description="Basic and acidic residues" evidence="2">
    <location>
        <begin position="91"/>
        <end position="107"/>
    </location>
</feature>
<keyword evidence="3" id="KW-0812">Transmembrane</keyword>
<protein>
    <recommendedName>
        <fullName evidence="4">Carboxylesterase type B domain-containing protein</fullName>
    </recommendedName>
</protein>
<keyword evidence="1" id="KW-0325">Glycoprotein</keyword>
<dbReference type="SMR" id="B4N3X7"/>
<dbReference type="FunFam" id="3.40.50.1820:FF:000295">
    <property type="entry name" value="neurotactin"/>
    <property type="match status" value="1"/>
</dbReference>
<feature type="compositionally biased region" description="Acidic residues" evidence="2">
    <location>
        <begin position="131"/>
        <end position="147"/>
    </location>
</feature>
<reference evidence="5 6" key="1">
    <citation type="journal article" date="2007" name="Nature">
        <title>Evolution of genes and genomes on the Drosophila phylogeny.</title>
        <authorList>
            <consortium name="Drosophila 12 Genomes Consortium"/>
            <person name="Clark A.G."/>
            <person name="Eisen M.B."/>
            <person name="Smith D.R."/>
            <person name="Bergman C.M."/>
            <person name="Oliver B."/>
            <person name="Markow T.A."/>
            <person name="Kaufman T.C."/>
            <person name="Kellis M."/>
            <person name="Gelbart W."/>
            <person name="Iyer V.N."/>
            <person name="Pollard D.A."/>
            <person name="Sackton T.B."/>
            <person name="Larracuente A.M."/>
            <person name="Singh N.D."/>
            <person name="Abad J.P."/>
            <person name="Abt D.N."/>
            <person name="Adryan B."/>
            <person name="Aguade M."/>
            <person name="Akashi H."/>
            <person name="Anderson W.W."/>
            <person name="Aquadro C.F."/>
            <person name="Ardell D.H."/>
            <person name="Arguello R."/>
            <person name="Artieri C.G."/>
            <person name="Barbash D.A."/>
            <person name="Barker D."/>
            <person name="Barsanti P."/>
            <person name="Batterham P."/>
            <person name="Batzoglou S."/>
            <person name="Begun D."/>
            <person name="Bhutkar A."/>
            <person name="Blanco E."/>
            <person name="Bosak S.A."/>
            <person name="Bradley R.K."/>
            <person name="Brand A.D."/>
            <person name="Brent M.R."/>
            <person name="Brooks A.N."/>
            <person name="Brown R.H."/>
            <person name="Butlin R.K."/>
            <person name="Caggese C."/>
            <person name="Calvi B.R."/>
            <person name="Bernardo de Carvalho A."/>
            <person name="Caspi A."/>
            <person name="Castrezana S."/>
            <person name="Celniker S.E."/>
            <person name="Chang J.L."/>
            <person name="Chapple C."/>
            <person name="Chatterji S."/>
            <person name="Chinwalla A."/>
            <person name="Civetta A."/>
            <person name="Clifton S.W."/>
            <person name="Comeron J.M."/>
            <person name="Costello J.C."/>
            <person name="Coyne J.A."/>
            <person name="Daub J."/>
            <person name="David R.G."/>
            <person name="Delcher A.L."/>
            <person name="Delehaunty K."/>
            <person name="Do C.B."/>
            <person name="Ebling H."/>
            <person name="Edwards K."/>
            <person name="Eickbush T."/>
            <person name="Evans J.D."/>
            <person name="Filipski A."/>
            <person name="Findeiss S."/>
            <person name="Freyhult E."/>
            <person name="Fulton L."/>
            <person name="Fulton R."/>
            <person name="Garcia A.C."/>
            <person name="Gardiner A."/>
            <person name="Garfield D.A."/>
            <person name="Garvin B.E."/>
            <person name="Gibson G."/>
            <person name="Gilbert D."/>
            <person name="Gnerre S."/>
            <person name="Godfrey J."/>
            <person name="Good R."/>
            <person name="Gotea V."/>
            <person name="Gravely B."/>
            <person name="Greenberg A.J."/>
            <person name="Griffiths-Jones S."/>
            <person name="Gross S."/>
            <person name="Guigo R."/>
            <person name="Gustafson E.A."/>
            <person name="Haerty W."/>
            <person name="Hahn M.W."/>
            <person name="Halligan D.L."/>
            <person name="Halpern A.L."/>
            <person name="Halter G.M."/>
            <person name="Han M.V."/>
            <person name="Heger A."/>
            <person name="Hillier L."/>
            <person name="Hinrichs A.S."/>
            <person name="Holmes I."/>
            <person name="Hoskins R.A."/>
            <person name="Hubisz M.J."/>
            <person name="Hultmark D."/>
            <person name="Huntley M.A."/>
            <person name="Jaffe D.B."/>
            <person name="Jagadeeshan S."/>
            <person name="Jeck W.R."/>
            <person name="Johnson J."/>
            <person name="Jones C.D."/>
            <person name="Jordan W.C."/>
            <person name="Karpen G.H."/>
            <person name="Kataoka E."/>
            <person name="Keightley P.D."/>
            <person name="Kheradpour P."/>
            <person name="Kirkness E.F."/>
            <person name="Koerich L.B."/>
            <person name="Kristiansen K."/>
            <person name="Kudrna D."/>
            <person name="Kulathinal R.J."/>
            <person name="Kumar S."/>
            <person name="Kwok R."/>
            <person name="Lander E."/>
            <person name="Langley C.H."/>
            <person name="Lapoint R."/>
            <person name="Lazzaro B.P."/>
            <person name="Lee S.J."/>
            <person name="Levesque L."/>
            <person name="Li R."/>
            <person name="Lin C.F."/>
            <person name="Lin M.F."/>
            <person name="Lindblad-Toh K."/>
            <person name="Llopart A."/>
            <person name="Long M."/>
            <person name="Low L."/>
            <person name="Lozovsky E."/>
            <person name="Lu J."/>
            <person name="Luo M."/>
            <person name="Machado C.A."/>
            <person name="Makalowski W."/>
            <person name="Marzo M."/>
            <person name="Matsuda M."/>
            <person name="Matzkin L."/>
            <person name="McAllister B."/>
            <person name="McBride C.S."/>
            <person name="McKernan B."/>
            <person name="McKernan K."/>
            <person name="Mendez-Lago M."/>
            <person name="Minx P."/>
            <person name="Mollenhauer M.U."/>
            <person name="Montooth K."/>
            <person name="Mount S.M."/>
            <person name="Mu X."/>
            <person name="Myers E."/>
            <person name="Negre B."/>
            <person name="Newfeld S."/>
            <person name="Nielsen R."/>
            <person name="Noor M.A."/>
            <person name="O'Grady P."/>
            <person name="Pachter L."/>
            <person name="Papaceit M."/>
            <person name="Parisi M.J."/>
            <person name="Parisi M."/>
            <person name="Parts L."/>
            <person name="Pedersen J.S."/>
            <person name="Pesole G."/>
            <person name="Phillippy A.M."/>
            <person name="Ponting C.P."/>
            <person name="Pop M."/>
            <person name="Porcelli D."/>
            <person name="Powell J.R."/>
            <person name="Prohaska S."/>
            <person name="Pruitt K."/>
            <person name="Puig M."/>
            <person name="Quesneville H."/>
            <person name="Ram K.R."/>
            <person name="Rand D."/>
            <person name="Rasmussen M.D."/>
            <person name="Reed L.K."/>
            <person name="Reenan R."/>
            <person name="Reily A."/>
            <person name="Remington K.A."/>
            <person name="Rieger T.T."/>
            <person name="Ritchie M.G."/>
            <person name="Robin C."/>
            <person name="Rogers Y.H."/>
            <person name="Rohde C."/>
            <person name="Rozas J."/>
            <person name="Rubenfield M.J."/>
            <person name="Ruiz A."/>
            <person name="Russo S."/>
            <person name="Salzberg S.L."/>
            <person name="Sanchez-Gracia A."/>
            <person name="Saranga D.J."/>
            <person name="Sato H."/>
            <person name="Schaeffer S.W."/>
            <person name="Schatz M.C."/>
            <person name="Schlenke T."/>
            <person name="Schwartz R."/>
            <person name="Segarra C."/>
            <person name="Singh R.S."/>
            <person name="Sirot L."/>
            <person name="Sirota M."/>
            <person name="Sisneros N.B."/>
            <person name="Smith C.D."/>
            <person name="Smith T.F."/>
            <person name="Spieth J."/>
            <person name="Stage D.E."/>
            <person name="Stark A."/>
            <person name="Stephan W."/>
            <person name="Strausberg R.L."/>
            <person name="Strempel S."/>
            <person name="Sturgill D."/>
            <person name="Sutton G."/>
            <person name="Sutton G.G."/>
            <person name="Tao W."/>
            <person name="Teichmann S."/>
            <person name="Tobari Y.N."/>
            <person name="Tomimura Y."/>
            <person name="Tsolas J.M."/>
            <person name="Valente V.L."/>
            <person name="Venter E."/>
            <person name="Venter J.C."/>
            <person name="Vicario S."/>
            <person name="Vieira F.G."/>
            <person name="Vilella A.J."/>
            <person name="Villasante A."/>
            <person name="Walenz B."/>
            <person name="Wang J."/>
            <person name="Wasserman M."/>
            <person name="Watts T."/>
            <person name="Wilson D."/>
            <person name="Wilson R.K."/>
            <person name="Wing R.A."/>
            <person name="Wolfner M.F."/>
            <person name="Wong A."/>
            <person name="Wong G.K."/>
            <person name="Wu C.I."/>
            <person name="Wu G."/>
            <person name="Yamamoto D."/>
            <person name="Yang H.P."/>
            <person name="Yang S.P."/>
            <person name="Yorke J.A."/>
            <person name="Yoshida K."/>
            <person name="Zdobnov E."/>
            <person name="Zhang P."/>
            <person name="Zhang Y."/>
            <person name="Zimin A.V."/>
            <person name="Baldwin J."/>
            <person name="Abdouelleil A."/>
            <person name="Abdulkadir J."/>
            <person name="Abebe A."/>
            <person name="Abera B."/>
            <person name="Abreu J."/>
            <person name="Acer S.C."/>
            <person name="Aftuck L."/>
            <person name="Alexander A."/>
            <person name="An P."/>
            <person name="Anderson E."/>
            <person name="Anderson S."/>
            <person name="Arachi H."/>
            <person name="Azer M."/>
            <person name="Bachantsang P."/>
            <person name="Barry A."/>
            <person name="Bayul T."/>
            <person name="Berlin A."/>
            <person name="Bessette D."/>
            <person name="Bloom T."/>
            <person name="Blye J."/>
            <person name="Boguslavskiy L."/>
            <person name="Bonnet C."/>
            <person name="Boukhgalter B."/>
            <person name="Bourzgui I."/>
            <person name="Brown A."/>
            <person name="Cahill P."/>
            <person name="Channer S."/>
            <person name="Cheshatsang Y."/>
            <person name="Chuda L."/>
            <person name="Citroen M."/>
            <person name="Collymore A."/>
            <person name="Cooke P."/>
            <person name="Costello M."/>
            <person name="D'Aco K."/>
            <person name="Daza R."/>
            <person name="De Haan G."/>
            <person name="DeGray S."/>
            <person name="DeMaso C."/>
            <person name="Dhargay N."/>
            <person name="Dooley K."/>
            <person name="Dooley E."/>
            <person name="Doricent M."/>
            <person name="Dorje P."/>
            <person name="Dorjee K."/>
            <person name="Dupes A."/>
            <person name="Elong R."/>
            <person name="Falk J."/>
            <person name="Farina A."/>
            <person name="Faro S."/>
            <person name="Ferguson D."/>
            <person name="Fisher S."/>
            <person name="Foley C.D."/>
            <person name="Franke A."/>
            <person name="Friedrich D."/>
            <person name="Gadbois L."/>
            <person name="Gearin G."/>
            <person name="Gearin C.R."/>
            <person name="Giannoukos G."/>
            <person name="Goode T."/>
            <person name="Graham J."/>
            <person name="Grandbois E."/>
            <person name="Grewal S."/>
            <person name="Gyaltsen K."/>
            <person name="Hafez N."/>
            <person name="Hagos B."/>
            <person name="Hall J."/>
            <person name="Henson C."/>
            <person name="Hollinger A."/>
            <person name="Honan T."/>
            <person name="Huard M.D."/>
            <person name="Hughes L."/>
            <person name="Hurhula B."/>
            <person name="Husby M.E."/>
            <person name="Kamat A."/>
            <person name="Kanga B."/>
            <person name="Kashin S."/>
            <person name="Khazanovich D."/>
            <person name="Kisner P."/>
            <person name="Lance K."/>
            <person name="Lara M."/>
            <person name="Lee W."/>
            <person name="Lennon N."/>
            <person name="Letendre F."/>
            <person name="LeVine R."/>
            <person name="Lipovsky A."/>
            <person name="Liu X."/>
            <person name="Liu J."/>
            <person name="Liu S."/>
            <person name="Lokyitsang T."/>
            <person name="Lokyitsang Y."/>
            <person name="Lubonja R."/>
            <person name="Lui A."/>
            <person name="MacDonald P."/>
            <person name="Magnisalis V."/>
            <person name="Maru K."/>
            <person name="Matthews C."/>
            <person name="McCusker W."/>
            <person name="McDonough S."/>
            <person name="Mehta T."/>
            <person name="Meldrim J."/>
            <person name="Meneus L."/>
            <person name="Mihai O."/>
            <person name="Mihalev A."/>
            <person name="Mihova T."/>
            <person name="Mittelman R."/>
            <person name="Mlenga V."/>
            <person name="Montmayeur A."/>
            <person name="Mulrain L."/>
            <person name="Navidi A."/>
            <person name="Naylor J."/>
            <person name="Negash T."/>
            <person name="Nguyen T."/>
            <person name="Nguyen N."/>
            <person name="Nicol R."/>
            <person name="Norbu C."/>
            <person name="Norbu N."/>
            <person name="Novod N."/>
            <person name="O'Neill B."/>
            <person name="Osman S."/>
            <person name="Markiewicz E."/>
            <person name="Oyono O.L."/>
            <person name="Patti C."/>
            <person name="Phunkhang P."/>
            <person name="Pierre F."/>
            <person name="Priest M."/>
            <person name="Raghuraman S."/>
            <person name="Rege F."/>
            <person name="Reyes R."/>
            <person name="Rise C."/>
            <person name="Rogov P."/>
            <person name="Ross K."/>
            <person name="Ryan E."/>
            <person name="Settipalli S."/>
            <person name="Shea T."/>
            <person name="Sherpa N."/>
            <person name="Shi L."/>
            <person name="Shih D."/>
            <person name="Sparrow T."/>
            <person name="Spaulding J."/>
            <person name="Stalker J."/>
            <person name="Stange-Thomann N."/>
            <person name="Stavropoulos S."/>
            <person name="Stone C."/>
            <person name="Strader C."/>
            <person name="Tesfaye S."/>
            <person name="Thomson T."/>
            <person name="Thoulutsang Y."/>
            <person name="Thoulutsang D."/>
            <person name="Topham K."/>
            <person name="Topping I."/>
            <person name="Tsamla T."/>
            <person name="Vassiliev H."/>
            <person name="Vo A."/>
            <person name="Wangchuk T."/>
            <person name="Wangdi T."/>
            <person name="Weiand M."/>
            <person name="Wilkinson J."/>
            <person name="Wilson A."/>
            <person name="Yadav S."/>
            <person name="Young G."/>
            <person name="Yu Q."/>
            <person name="Zembek L."/>
            <person name="Zhong D."/>
            <person name="Zimmer A."/>
            <person name="Zwirko Z."/>
            <person name="Jaffe D.B."/>
            <person name="Alvarez P."/>
            <person name="Brockman W."/>
            <person name="Butler J."/>
            <person name="Chin C."/>
            <person name="Gnerre S."/>
            <person name="Grabherr M."/>
            <person name="Kleber M."/>
            <person name="Mauceli E."/>
            <person name="MacCallum I."/>
        </authorList>
    </citation>
    <scope>NUCLEOTIDE SEQUENCE [LARGE SCALE GENOMIC DNA]</scope>
    <source>
        <strain evidence="6">Tucson 14030-0811.24</strain>
    </source>
</reference>
<evidence type="ECO:0000256" key="1">
    <source>
        <dbReference type="ARBA" id="ARBA00023180"/>
    </source>
</evidence>
<dbReference type="InterPro" id="IPR029058">
    <property type="entry name" value="AB_hydrolase_fold"/>
</dbReference>
<dbReference type="OMA" id="LYQHPSE"/>
<dbReference type="InterPro" id="IPR019819">
    <property type="entry name" value="Carboxylesterase_B_CS"/>
</dbReference>
<keyword evidence="3" id="KW-0472">Membrane</keyword>
<dbReference type="InParanoid" id="B4N3X7"/>
<gene>
    <name evidence="5" type="primary">Dwil\GK25299</name>
    <name evidence="5" type="ORF">Dwil_GK25299</name>
</gene>
<dbReference type="Proteomes" id="UP000007798">
    <property type="component" value="Unassembled WGS sequence"/>
</dbReference>
<feature type="transmembrane region" description="Helical" evidence="3">
    <location>
        <begin position="338"/>
        <end position="358"/>
    </location>
</feature>
<dbReference type="Gene3D" id="3.40.50.1820">
    <property type="entry name" value="alpha/beta hydrolase"/>
    <property type="match status" value="1"/>
</dbReference>
<name>B4N3X7_DROWI</name>
<organism evidence="5 6">
    <name type="scientific">Drosophila willistoni</name>
    <name type="common">Fruit fly</name>
    <dbReference type="NCBI Taxonomy" id="7260"/>
    <lineage>
        <taxon>Eukaryota</taxon>
        <taxon>Metazoa</taxon>
        <taxon>Ecdysozoa</taxon>
        <taxon>Arthropoda</taxon>
        <taxon>Hexapoda</taxon>
        <taxon>Insecta</taxon>
        <taxon>Pterygota</taxon>
        <taxon>Neoptera</taxon>
        <taxon>Endopterygota</taxon>
        <taxon>Diptera</taxon>
        <taxon>Brachycera</taxon>
        <taxon>Muscomorpha</taxon>
        <taxon>Ephydroidea</taxon>
        <taxon>Drosophilidae</taxon>
        <taxon>Drosophila</taxon>
        <taxon>Sophophora</taxon>
    </lineage>
</organism>
<dbReference type="SUPFAM" id="SSF53474">
    <property type="entry name" value="alpha/beta-Hydrolases"/>
    <property type="match status" value="1"/>
</dbReference>
<evidence type="ECO:0000259" key="4">
    <source>
        <dbReference type="Pfam" id="PF00135"/>
    </source>
</evidence>
<dbReference type="OrthoDB" id="408631at2759"/>
<evidence type="ECO:0000256" key="3">
    <source>
        <dbReference type="SAM" id="Phobius"/>
    </source>
</evidence>
<dbReference type="PANTHER" id="PTHR11559">
    <property type="entry name" value="CARBOXYLESTERASE"/>
    <property type="match status" value="1"/>
</dbReference>
<dbReference type="InterPro" id="IPR050309">
    <property type="entry name" value="Type-B_Carboxylest/Lipase"/>
</dbReference>
<dbReference type="EMBL" id="CH964095">
    <property type="protein sequence ID" value="EDW79332.1"/>
    <property type="molecule type" value="Genomic_DNA"/>
</dbReference>
<dbReference type="Pfam" id="PF00135">
    <property type="entry name" value="COesterase"/>
    <property type="match status" value="1"/>
</dbReference>